<evidence type="ECO:0000256" key="1">
    <source>
        <dbReference type="ARBA" id="ARBA00023015"/>
    </source>
</evidence>
<keyword evidence="1" id="KW-0805">Transcription regulation</keyword>
<keyword evidence="4" id="KW-0804">Transcription</keyword>
<dbReference type="InterPro" id="IPR007627">
    <property type="entry name" value="RNA_pol_sigma70_r2"/>
</dbReference>
<dbReference type="GO" id="GO:0016987">
    <property type="term" value="F:sigma factor activity"/>
    <property type="evidence" value="ECO:0007669"/>
    <property type="project" value="UniProtKB-KW"/>
</dbReference>
<dbReference type="RefSeq" id="WP_278329759.1">
    <property type="nucleotide sequence ID" value="NZ_FQXL01000010.1"/>
</dbReference>
<dbReference type="GO" id="GO:0003677">
    <property type="term" value="F:DNA binding"/>
    <property type="evidence" value="ECO:0007669"/>
    <property type="project" value="UniProtKB-KW"/>
</dbReference>
<evidence type="ECO:0000313" key="7">
    <source>
        <dbReference type="Proteomes" id="UP000076603"/>
    </source>
</evidence>
<dbReference type="Gene3D" id="1.10.10.10">
    <property type="entry name" value="Winged helix-like DNA-binding domain superfamily/Winged helix DNA-binding domain"/>
    <property type="match status" value="1"/>
</dbReference>
<dbReference type="SUPFAM" id="SSF88946">
    <property type="entry name" value="Sigma2 domain of RNA polymerase sigma factors"/>
    <property type="match status" value="1"/>
</dbReference>
<dbReference type="EMBL" id="LWAE01000001">
    <property type="protein sequence ID" value="KZL94069.1"/>
    <property type="molecule type" value="Genomic_DNA"/>
</dbReference>
<keyword evidence="3" id="KW-0238">DNA-binding</keyword>
<dbReference type="InterPro" id="IPR013325">
    <property type="entry name" value="RNA_pol_sigma_r2"/>
</dbReference>
<evidence type="ECO:0000313" key="6">
    <source>
        <dbReference type="EMBL" id="KZL94069.1"/>
    </source>
</evidence>
<dbReference type="AlphaFoldDB" id="A0A161Y6U4"/>
<dbReference type="Proteomes" id="UP000076603">
    <property type="component" value="Unassembled WGS sequence"/>
</dbReference>
<feature type="domain" description="RNA polymerase sigma-70 region 2" evidence="5">
    <location>
        <begin position="31"/>
        <end position="96"/>
    </location>
</feature>
<evidence type="ECO:0000256" key="2">
    <source>
        <dbReference type="ARBA" id="ARBA00023082"/>
    </source>
</evidence>
<gene>
    <name evidence="6" type="primary">sigE_2</name>
    <name evidence="6" type="ORF">CLMAG_11220</name>
</gene>
<dbReference type="Gene3D" id="1.10.1740.10">
    <property type="match status" value="1"/>
</dbReference>
<dbReference type="NCBIfam" id="TIGR02937">
    <property type="entry name" value="sigma70-ECF"/>
    <property type="match status" value="1"/>
</dbReference>
<evidence type="ECO:0000256" key="4">
    <source>
        <dbReference type="ARBA" id="ARBA00023163"/>
    </source>
</evidence>
<dbReference type="SUPFAM" id="SSF88659">
    <property type="entry name" value="Sigma3 and sigma4 domains of RNA polymerase sigma factors"/>
    <property type="match status" value="1"/>
</dbReference>
<sequence length="204" mass="23825">MRGGIIINKVDINTLIKSAQAGDKKSLEQIIKMYKPFIIKKASQIYINGYEVEDLIQIGVMALMKAVNKYKVDRKVAFTTYAVTVIKNAFNEELRKVISKKWDEKFKCSLNNVNRDGLELMELLASDEDVEEEFILKEKITILKKALNQLTEDERELIDWFYFKNKPLKEYGIKKGINMNTLAKRKGRVLEKLKGYFRELNLNY</sequence>
<comment type="caution">
    <text evidence="6">The sequence shown here is derived from an EMBL/GenBank/DDBJ whole genome shotgun (WGS) entry which is preliminary data.</text>
</comment>
<proteinExistence type="predicted"/>
<name>A0A161Y6U4_9CLOT</name>
<dbReference type="STRING" id="1121326.CLMAG_11220"/>
<dbReference type="InterPro" id="IPR036388">
    <property type="entry name" value="WH-like_DNA-bd_sf"/>
</dbReference>
<accession>A0A161Y6U4</accession>
<dbReference type="InterPro" id="IPR014284">
    <property type="entry name" value="RNA_pol_sigma-70_dom"/>
</dbReference>
<reference evidence="6 7" key="1">
    <citation type="submission" date="2016-04" db="EMBL/GenBank/DDBJ databases">
        <title>Genome sequence of Clostridium magnum DSM 2767.</title>
        <authorList>
            <person name="Poehlein A."/>
            <person name="Uhlig R."/>
            <person name="Fischer R."/>
            <person name="Bahl H."/>
            <person name="Daniel R."/>
        </authorList>
    </citation>
    <scope>NUCLEOTIDE SEQUENCE [LARGE SCALE GENOMIC DNA]</scope>
    <source>
        <strain evidence="6 7">DSM 2767</strain>
    </source>
</reference>
<protein>
    <submittedName>
        <fullName evidence="6">RNA polymerase sigma-35 factor</fullName>
    </submittedName>
</protein>
<keyword evidence="2" id="KW-0731">Sigma factor</keyword>
<dbReference type="InterPro" id="IPR013324">
    <property type="entry name" value="RNA_pol_sigma_r3/r4-like"/>
</dbReference>
<keyword evidence="7" id="KW-1185">Reference proteome</keyword>
<dbReference type="GO" id="GO:0006352">
    <property type="term" value="P:DNA-templated transcription initiation"/>
    <property type="evidence" value="ECO:0007669"/>
    <property type="project" value="InterPro"/>
</dbReference>
<evidence type="ECO:0000259" key="5">
    <source>
        <dbReference type="Pfam" id="PF04542"/>
    </source>
</evidence>
<dbReference type="PATRIC" id="fig|1121326.3.peg.1083"/>
<organism evidence="6 7">
    <name type="scientific">Clostridium magnum DSM 2767</name>
    <dbReference type="NCBI Taxonomy" id="1121326"/>
    <lineage>
        <taxon>Bacteria</taxon>
        <taxon>Bacillati</taxon>
        <taxon>Bacillota</taxon>
        <taxon>Clostridia</taxon>
        <taxon>Eubacteriales</taxon>
        <taxon>Clostridiaceae</taxon>
        <taxon>Clostridium</taxon>
    </lineage>
</organism>
<dbReference type="PANTHER" id="PTHR30385">
    <property type="entry name" value="SIGMA FACTOR F FLAGELLAR"/>
    <property type="match status" value="1"/>
</dbReference>
<evidence type="ECO:0000256" key="3">
    <source>
        <dbReference type="ARBA" id="ARBA00023125"/>
    </source>
</evidence>
<dbReference type="Pfam" id="PF04542">
    <property type="entry name" value="Sigma70_r2"/>
    <property type="match status" value="1"/>
</dbReference>